<feature type="transmembrane region" description="Helical" evidence="1">
    <location>
        <begin position="85"/>
        <end position="108"/>
    </location>
</feature>
<dbReference type="RefSeq" id="WP_113784526.1">
    <property type="nucleotide sequence ID" value="NZ_JAKYLF010000041.1"/>
</dbReference>
<feature type="transmembrane region" description="Helical" evidence="1">
    <location>
        <begin position="47"/>
        <end position="64"/>
    </location>
</feature>
<comment type="caution">
    <text evidence="2">The sequence shown here is derived from an EMBL/GenBank/DDBJ whole genome shotgun (WGS) entry which is preliminary data.</text>
</comment>
<dbReference type="AlphaFoldDB" id="A0A366SQB6"/>
<feature type="transmembrane region" description="Helical" evidence="1">
    <location>
        <begin position="144"/>
        <end position="163"/>
    </location>
</feature>
<keyword evidence="1" id="KW-1133">Transmembrane helix</keyword>
<name>A0A366SQB6_9ENTE</name>
<feature type="transmembrane region" description="Helical" evidence="1">
    <location>
        <begin position="9"/>
        <end position="27"/>
    </location>
</feature>
<proteinExistence type="predicted"/>
<sequence length="218" mass="25663">MIYKRWKNLSIIVQGFILLFTLIITGYQCYYWSRPYSKNIYFFNRIYHYWWIQLPYIIFGALLIQKHTAFEITRKGLYHFYLKNIMILLKLAILYPLLSVIPCLVWKYEQPPTLIIGVYLACLANLLLLNSLILWIGKIIRSTFLGNSFLIIALLSIQLIFRTNSPTLDQFINWLHPEVVANFSQLLSASLLNIGLSFVFLTFFAFTCMRSDFIDSTI</sequence>
<evidence type="ECO:0000313" key="3">
    <source>
        <dbReference type="Proteomes" id="UP000252800"/>
    </source>
</evidence>
<keyword evidence="1" id="KW-0472">Membrane</keyword>
<evidence type="ECO:0000313" key="2">
    <source>
        <dbReference type="EMBL" id="RBR29465.1"/>
    </source>
</evidence>
<evidence type="ECO:0000256" key="1">
    <source>
        <dbReference type="SAM" id="Phobius"/>
    </source>
</evidence>
<organism evidence="2 3">
    <name type="scientific">Enterococcus cecorum</name>
    <dbReference type="NCBI Taxonomy" id="44008"/>
    <lineage>
        <taxon>Bacteria</taxon>
        <taxon>Bacillati</taxon>
        <taxon>Bacillota</taxon>
        <taxon>Bacilli</taxon>
        <taxon>Lactobacillales</taxon>
        <taxon>Enterococcaceae</taxon>
        <taxon>Enterococcus</taxon>
    </lineage>
</organism>
<feature type="transmembrane region" description="Helical" evidence="1">
    <location>
        <begin position="183"/>
        <end position="206"/>
    </location>
</feature>
<keyword evidence="1" id="KW-0812">Transmembrane</keyword>
<gene>
    <name evidence="2" type="ORF">EB18_01251</name>
</gene>
<feature type="transmembrane region" description="Helical" evidence="1">
    <location>
        <begin position="114"/>
        <end position="137"/>
    </location>
</feature>
<dbReference type="EMBL" id="LEOY01000008">
    <property type="protein sequence ID" value="RBR29465.1"/>
    <property type="molecule type" value="Genomic_DNA"/>
</dbReference>
<protein>
    <submittedName>
        <fullName evidence="2">Uncharacterized protein</fullName>
    </submittedName>
</protein>
<accession>A0A366SQB6</accession>
<dbReference type="Proteomes" id="UP000252800">
    <property type="component" value="Unassembled WGS sequence"/>
</dbReference>
<reference evidence="2 3" key="1">
    <citation type="submission" date="2015-06" db="EMBL/GenBank/DDBJ databases">
        <title>The Genome Sequence of Enterococcus cecorum 170AEA1.</title>
        <authorList>
            <consortium name="The Broad Institute Genomics Platform"/>
            <consortium name="The Broad Institute Genome Sequencing Center for Infectious Disease"/>
            <person name="Earl A.M."/>
            <person name="Van Tyne D."/>
            <person name="Lebreton F."/>
            <person name="Saavedra J.T."/>
            <person name="Gilmore M.S."/>
            <person name="Manson McGuire A."/>
            <person name="Clock S."/>
            <person name="Crupain M."/>
            <person name="Rangan U."/>
            <person name="Young S."/>
            <person name="Abouelleil A."/>
            <person name="Cao P."/>
            <person name="Chapman S.B."/>
            <person name="Griggs A."/>
            <person name="Priest M."/>
            <person name="Shea T."/>
            <person name="Wortman J."/>
            <person name="Nusbaum C."/>
            <person name="Birren B."/>
        </authorList>
    </citation>
    <scope>NUCLEOTIDE SEQUENCE [LARGE SCALE GENOMIC DNA]</scope>
    <source>
        <strain evidence="2 3">170AEA1</strain>
    </source>
</reference>